<dbReference type="RefSeq" id="WP_103892355.1">
    <property type="nucleotide sequence ID" value="NZ_CP027768.1"/>
</dbReference>
<dbReference type="Gene3D" id="1.20.1090.10">
    <property type="entry name" value="Dehydroquinate synthase-like - alpha domain"/>
    <property type="match status" value="1"/>
</dbReference>
<feature type="domain" description="Alcohol dehydrogenase iron-type/glycerol dehydrogenase GldA" evidence="2">
    <location>
        <begin position="13"/>
        <end position="172"/>
    </location>
</feature>
<name>A0A3G5FHU8_TETHA</name>
<organism evidence="3 4">
    <name type="scientific">Tetragenococcus halophilus</name>
    <name type="common">Pediococcus halophilus</name>
    <dbReference type="NCBI Taxonomy" id="51669"/>
    <lineage>
        <taxon>Bacteria</taxon>
        <taxon>Bacillati</taxon>
        <taxon>Bacillota</taxon>
        <taxon>Bacilli</taxon>
        <taxon>Lactobacillales</taxon>
        <taxon>Enterococcaceae</taxon>
        <taxon>Tetragenococcus</taxon>
    </lineage>
</organism>
<evidence type="ECO:0000256" key="1">
    <source>
        <dbReference type="ARBA" id="ARBA00023002"/>
    </source>
</evidence>
<evidence type="ECO:0000259" key="2">
    <source>
        <dbReference type="Pfam" id="PF00465"/>
    </source>
</evidence>
<dbReference type="SUPFAM" id="SSF56796">
    <property type="entry name" value="Dehydroquinate synthase-like"/>
    <property type="match status" value="1"/>
</dbReference>
<dbReference type="GO" id="GO:0008106">
    <property type="term" value="F:alcohol dehydrogenase (NADP+) activity"/>
    <property type="evidence" value="ECO:0007669"/>
    <property type="project" value="TreeGrafter"/>
</dbReference>
<evidence type="ECO:0000313" key="4">
    <source>
        <dbReference type="Proteomes" id="UP000280475"/>
    </source>
</evidence>
<dbReference type="Gene3D" id="3.40.50.1970">
    <property type="match status" value="1"/>
</dbReference>
<dbReference type="EMBL" id="CP027768">
    <property type="protein sequence ID" value="AYW49916.1"/>
    <property type="molecule type" value="Genomic_DNA"/>
</dbReference>
<keyword evidence="1" id="KW-0560">Oxidoreductase</keyword>
<evidence type="ECO:0000313" key="3">
    <source>
        <dbReference type="EMBL" id="AYW49916.1"/>
    </source>
</evidence>
<dbReference type="InterPro" id="IPR044731">
    <property type="entry name" value="BDH-like"/>
</dbReference>
<dbReference type="PANTHER" id="PTHR43633">
    <property type="entry name" value="ALCOHOL DEHYDROGENASE YQHD"/>
    <property type="match status" value="1"/>
</dbReference>
<proteinExistence type="predicted"/>
<protein>
    <recommendedName>
        <fullName evidence="2">Alcohol dehydrogenase iron-type/glycerol dehydrogenase GldA domain-containing protein</fullName>
    </recommendedName>
</protein>
<dbReference type="GO" id="GO:1990362">
    <property type="term" value="F:butanol dehydrogenase (NAD+) activity"/>
    <property type="evidence" value="ECO:0007669"/>
    <property type="project" value="InterPro"/>
</dbReference>
<dbReference type="AlphaFoldDB" id="A0A3G5FHU8"/>
<accession>A0A3G5FHU8</accession>
<reference evidence="3 4" key="1">
    <citation type="journal article" date="2012" name="Int. J. Syst. Evol. Microbiol.">
        <title>Characterization of Tetragenococcus strains from sugar thick juice reveals a novel species, Tetragenococcus osmophilus sp. nov., and divides Tetragenococcus halophilus into two subspecies, T. halophilus subsp. halophilus subsp. nov. and T. halophilus subsp. flandriensis subsp. nov.</title>
        <authorList>
            <person name="Juste A."/>
            <person name="Van Trappen S."/>
            <person name="Verreth C."/>
            <person name="Cleenwerck I."/>
            <person name="De Vos P."/>
            <person name="Lievens B."/>
            <person name="Willems K.A."/>
        </authorList>
    </citation>
    <scope>NUCLEOTIDE SEQUENCE [LARGE SCALE GENOMIC DNA]</scope>
    <source>
        <strain evidence="3 4">LMG 26042</strain>
    </source>
</reference>
<dbReference type="Proteomes" id="UP000280475">
    <property type="component" value="Chromosome"/>
</dbReference>
<dbReference type="GO" id="GO:1990002">
    <property type="term" value="F:methylglyoxal reductase (NADPH) (acetol producing) activity"/>
    <property type="evidence" value="ECO:0007669"/>
    <property type="project" value="TreeGrafter"/>
</dbReference>
<dbReference type="InterPro" id="IPR001670">
    <property type="entry name" value="ADH_Fe/GldA"/>
</dbReference>
<dbReference type="PANTHER" id="PTHR43633:SF1">
    <property type="entry name" value="ALCOHOL DEHYDROGENASE YQHD"/>
    <property type="match status" value="1"/>
</dbReference>
<sequence length="367" mass="40486">MKDFQLRNDTKLLLRNDPITDLKKFTAEKKVMFVYGSGSVKRNDCYDDVNKAVSSSNGKLYELGNASREFSDIEKGIRLVKEHQIDLVIGAGGASVMDAAKLVAFGAYHSENLWDDYVKGEKDPYGLEKMPLVLIPTYPSSGSEYGLGAVAADARTDDFGTAYGIVADIALLVPKYSLSLGAEMTTYTGLVTLVQLSASTIGDKNPVSYDIGISLIRNVLKATKQLQDNPDDLDARGVILYGASISTSGSLGLGKEENYAYDIYQIEFVPEVLFDSSYRKALTTLFPRFLKVMAKYHTKDIQDYYKDAFGYEGNVTESAKKMVALFSELGIDMYFDGEFSAESIEQIPIASVLKQEEILDIVTDSMR</sequence>
<dbReference type="GO" id="GO:0046872">
    <property type="term" value="F:metal ion binding"/>
    <property type="evidence" value="ECO:0007669"/>
    <property type="project" value="InterPro"/>
</dbReference>
<dbReference type="GO" id="GO:0005829">
    <property type="term" value="C:cytosol"/>
    <property type="evidence" value="ECO:0007669"/>
    <property type="project" value="TreeGrafter"/>
</dbReference>
<dbReference type="Pfam" id="PF00465">
    <property type="entry name" value="Fe-ADH"/>
    <property type="match status" value="1"/>
</dbReference>
<gene>
    <name evidence="3" type="ORF">C7H83_05245</name>
</gene>